<feature type="transmembrane region" description="Helical" evidence="7">
    <location>
        <begin position="268"/>
        <end position="285"/>
    </location>
</feature>
<evidence type="ECO:0000313" key="9">
    <source>
        <dbReference type="EMBL" id="CAL5220754.1"/>
    </source>
</evidence>
<sequence>MRNYSHSNAPVSCGESAVHKALGAEGAYWNIGIGPHAAYTAFRQTGQHTPRAFTGPGKLSVRGYQSYNSFVKSYQYGGRPSRFDCETALRLLVGANVVAWINWQLDPAFMANHFMTSLNHIREGRWYTIVTACFSHRDPLHLFGNMLTLYFFWNRAFSGRLVMFLYLVGGAVGSAAFLYQEHRQLPKTQYMSTYNREVGIRRSPPALGASGSVNASVIFNILYSPYSTVLIYGILPMPAWALGGLWLAYDISGAMGRELTPGRASVGYAAHLGGAATGALTYFAYRRGRLRL</sequence>
<accession>A0ABP1FNL5</accession>
<dbReference type="PANTHER" id="PTHR43731:SF14">
    <property type="entry name" value="PRESENILIN-ASSOCIATED RHOMBOID-LIKE PROTEIN, MITOCHONDRIAL"/>
    <property type="match status" value="1"/>
</dbReference>
<dbReference type="InterPro" id="IPR035952">
    <property type="entry name" value="Rhomboid-like_sf"/>
</dbReference>
<keyword evidence="3 7" id="KW-0812">Transmembrane</keyword>
<dbReference type="InterPro" id="IPR022764">
    <property type="entry name" value="Peptidase_S54_rhomboid_dom"/>
</dbReference>
<evidence type="ECO:0000256" key="5">
    <source>
        <dbReference type="ARBA" id="ARBA00022989"/>
    </source>
</evidence>
<dbReference type="Pfam" id="PF01694">
    <property type="entry name" value="Rhomboid"/>
    <property type="match status" value="1"/>
</dbReference>
<evidence type="ECO:0000256" key="4">
    <source>
        <dbReference type="ARBA" id="ARBA00022801"/>
    </source>
</evidence>
<keyword evidence="4" id="KW-0378">Hydrolase</keyword>
<comment type="similarity">
    <text evidence="2">Belongs to the peptidase S54 family.</text>
</comment>
<dbReference type="InterPro" id="IPR050925">
    <property type="entry name" value="Rhomboid_protease_S54"/>
</dbReference>
<evidence type="ECO:0000256" key="1">
    <source>
        <dbReference type="ARBA" id="ARBA00004141"/>
    </source>
</evidence>
<evidence type="ECO:0000256" key="2">
    <source>
        <dbReference type="ARBA" id="ARBA00009045"/>
    </source>
</evidence>
<dbReference type="Proteomes" id="UP001497392">
    <property type="component" value="Unassembled WGS sequence"/>
</dbReference>
<protein>
    <submittedName>
        <fullName evidence="9">G2817 protein</fullName>
    </submittedName>
</protein>
<evidence type="ECO:0000256" key="7">
    <source>
        <dbReference type="SAM" id="Phobius"/>
    </source>
</evidence>
<gene>
    <name evidence="9" type="primary">g2817</name>
    <name evidence="9" type="ORF">VP750_LOCUS2413</name>
</gene>
<keyword evidence="6 7" id="KW-0472">Membrane</keyword>
<dbReference type="EMBL" id="CAXHTA020000004">
    <property type="protein sequence ID" value="CAL5220754.1"/>
    <property type="molecule type" value="Genomic_DNA"/>
</dbReference>
<feature type="transmembrane region" description="Helical" evidence="7">
    <location>
        <begin position="157"/>
        <end position="179"/>
    </location>
</feature>
<feature type="domain" description="Peptidase S54 rhomboid" evidence="8">
    <location>
        <begin position="124"/>
        <end position="286"/>
    </location>
</feature>
<keyword evidence="5 7" id="KW-1133">Transmembrane helix</keyword>
<dbReference type="Gene3D" id="1.20.1540.10">
    <property type="entry name" value="Rhomboid-like"/>
    <property type="match status" value="1"/>
</dbReference>
<reference evidence="9 10" key="1">
    <citation type="submission" date="2024-06" db="EMBL/GenBank/DDBJ databases">
        <authorList>
            <person name="Kraege A."/>
            <person name="Thomma B."/>
        </authorList>
    </citation>
    <scope>NUCLEOTIDE SEQUENCE [LARGE SCALE GENOMIC DNA]</scope>
</reference>
<comment type="subcellular location">
    <subcellularLocation>
        <location evidence="1">Membrane</location>
        <topology evidence="1">Multi-pass membrane protein</topology>
    </subcellularLocation>
</comment>
<evidence type="ECO:0000313" key="10">
    <source>
        <dbReference type="Proteomes" id="UP001497392"/>
    </source>
</evidence>
<evidence type="ECO:0000256" key="3">
    <source>
        <dbReference type="ARBA" id="ARBA00022692"/>
    </source>
</evidence>
<evidence type="ECO:0000259" key="8">
    <source>
        <dbReference type="Pfam" id="PF01694"/>
    </source>
</evidence>
<evidence type="ECO:0000256" key="6">
    <source>
        <dbReference type="ARBA" id="ARBA00023136"/>
    </source>
</evidence>
<name>A0ABP1FNL5_9CHLO</name>
<organism evidence="9 10">
    <name type="scientific">Coccomyxa viridis</name>
    <dbReference type="NCBI Taxonomy" id="1274662"/>
    <lineage>
        <taxon>Eukaryota</taxon>
        <taxon>Viridiplantae</taxon>
        <taxon>Chlorophyta</taxon>
        <taxon>core chlorophytes</taxon>
        <taxon>Trebouxiophyceae</taxon>
        <taxon>Trebouxiophyceae incertae sedis</taxon>
        <taxon>Coccomyxaceae</taxon>
        <taxon>Coccomyxa</taxon>
    </lineage>
</organism>
<feature type="transmembrane region" description="Helical" evidence="7">
    <location>
        <begin position="229"/>
        <end position="248"/>
    </location>
</feature>
<dbReference type="PANTHER" id="PTHR43731">
    <property type="entry name" value="RHOMBOID PROTEASE"/>
    <property type="match status" value="1"/>
</dbReference>
<dbReference type="SUPFAM" id="SSF144091">
    <property type="entry name" value="Rhomboid-like"/>
    <property type="match status" value="1"/>
</dbReference>
<comment type="caution">
    <text evidence="9">The sequence shown here is derived from an EMBL/GenBank/DDBJ whole genome shotgun (WGS) entry which is preliminary data.</text>
</comment>
<proteinExistence type="inferred from homology"/>
<keyword evidence="10" id="KW-1185">Reference proteome</keyword>